<keyword evidence="10 11" id="KW-0472">Membrane</keyword>
<comment type="catalytic activity">
    <reaction evidence="1">
        <text>ATP + protein L-histidine = ADP + protein N-phospho-L-histidine.</text>
        <dbReference type="EC" id="2.7.13.3"/>
    </reaction>
</comment>
<evidence type="ECO:0000256" key="3">
    <source>
        <dbReference type="ARBA" id="ARBA00012438"/>
    </source>
</evidence>
<evidence type="ECO:0000256" key="6">
    <source>
        <dbReference type="ARBA" id="ARBA00022692"/>
    </source>
</evidence>
<dbReference type="EMBL" id="NIPR01000061">
    <property type="protein sequence ID" value="PMD67943.1"/>
    <property type="molecule type" value="Genomic_DNA"/>
</dbReference>
<keyword evidence="8 11" id="KW-1133">Transmembrane helix</keyword>
<feature type="domain" description="Histidine kinase" evidence="12">
    <location>
        <begin position="246"/>
        <end position="457"/>
    </location>
</feature>
<accession>A0A2N7ARF8</accession>
<dbReference type="PANTHER" id="PTHR45436">
    <property type="entry name" value="SENSOR HISTIDINE KINASE YKOH"/>
    <property type="match status" value="1"/>
</dbReference>
<evidence type="ECO:0000256" key="2">
    <source>
        <dbReference type="ARBA" id="ARBA00004370"/>
    </source>
</evidence>
<dbReference type="InterPro" id="IPR050428">
    <property type="entry name" value="TCS_sensor_his_kinase"/>
</dbReference>
<dbReference type="AlphaFoldDB" id="A0A2N7ARF8"/>
<dbReference type="Gene3D" id="1.10.287.130">
    <property type="match status" value="1"/>
</dbReference>
<keyword evidence="14" id="KW-1185">Reference proteome</keyword>
<dbReference type="GO" id="GO:0000155">
    <property type="term" value="F:phosphorelay sensor kinase activity"/>
    <property type="evidence" value="ECO:0007669"/>
    <property type="project" value="InterPro"/>
</dbReference>
<evidence type="ECO:0000256" key="8">
    <source>
        <dbReference type="ARBA" id="ARBA00022989"/>
    </source>
</evidence>
<sequence>MNKSLSYQELISNAIKKLVIIITLSISALILIVVGVQQYLQTVHESQGQMMSLYRSNIDDIPSFIHWNTQNNRHTKQNTIISVKTNDTSITASSNRMGQKVLTTSSSAKFINQKKIKLGKNIVYVPGRGLFIYNSMKDNDTTYKIWVSLNRLINSMVLLLIIISFITFITLGFGTWWAQRLATQLSAPSIQLASEARNIIKDAEVDQPTLTVPSSPQEINELGNAFNELLKAQNQRLQRERDFVSNASHELKTPIAAIRGNLNLIKRHGDKHPDVIPESLEYIDEESSRMQNLIENLLHLSRADRTDLILEDVNLSESVNRIGKQYQTTIAPELKLDIAENIHIRGNEDTLKQIIVALLDNAHKYSPANSTIELNLKKNNGQIQLDVKDQGPGIPEDQKNLIFQRFYRVDTSHSSDIKGSGLGLSIVSQLVKLNNAQIKVLDNTPRGSIFRITFLED</sequence>
<keyword evidence="7 13" id="KW-0418">Kinase</keyword>
<feature type="transmembrane region" description="Helical" evidence="11">
    <location>
        <begin position="20"/>
        <end position="40"/>
    </location>
</feature>
<dbReference type="FunFam" id="3.30.565.10:FF:000006">
    <property type="entry name" value="Sensor histidine kinase WalK"/>
    <property type="match status" value="1"/>
</dbReference>
<dbReference type="EC" id="2.7.13.3" evidence="3"/>
<proteinExistence type="predicted"/>
<evidence type="ECO:0000313" key="13">
    <source>
        <dbReference type="EMBL" id="PMD67943.1"/>
    </source>
</evidence>
<dbReference type="InterPro" id="IPR003594">
    <property type="entry name" value="HATPase_dom"/>
</dbReference>
<evidence type="ECO:0000256" key="4">
    <source>
        <dbReference type="ARBA" id="ARBA00022553"/>
    </source>
</evidence>
<evidence type="ECO:0000256" key="1">
    <source>
        <dbReference type="ARBA" id="ARBA00000085"/>
    </source>
</evidence>
<dbReference type="Pfam" id="PF02518">
    <property type="entry name" value="HATPase_c"/>
    <property type="match status" value="1"/>
</dbReference>
<gene>
    <name evidence="13" type="ORF">CBP76_11910</name>
</gene>
<dbReference type="SMART" id="SM00388">
    <property type="entry name" value="HisKA"/>
    <property type="match status" value="1"/>
</dbReference>
<dbReference type="PANTHER" id="PTHR45436:SF5">
    <property type="entry name" value="SENSOR HISTIDINE KINASE TRCS"/>
    <property type="match status" value="1"/>
</dbReference>
<feature type="transmembrane region" description="Helical" evidence="11">
    <location>
        <begin position="157"/>
        <end position="178"/>
    </location>
</feature>
<dbReference type="SUPFAM" id="SSF55874">
    <property type="entry name" value="ATPase domain of HSP90 chaperone/DNA topoisomerase II/histidine kinase"/>
    <property type="match status" value="1"/>
</dbReference>
<dbReference type="RefSeq" id="WP_102197076.1">
    <property type="nucleotide sequence ID" value="NZ_NIPR01000061.1"/>
</dbReference>
<keyword evidence="9" id="KW-0902">Two-component regulatory system</keyword>
<dbReference type="PRINTS" id="PR00344">
    <property type="entry name" value="BCTRLSENSOR"/>
</dbReference>
<dbReference type="OrthoDB" id="9786919at2"/>
<dbReference type="Pfam" id="PF00512">
    <property type="entry name" value="HisKA"/>
    <property type="match status" value="1"/>
</dbReference>
<organism evidence="13 14">
    <name type="scientific">Companilactobacillus nuruki</name>
    <dbReference type="NCBI Taxonomy" id="1993540"/>
    <lineage>
        <taxon>Bacteria</taxon>
        <taxon>Bacillati</taxon>
        <taxon>Bacillota</taxon>
        <taxon>Bacilli</taxon>
        <taxon>Lactobacillales</taxon>
        <taxon>Lactobacillaceae</taxon>
        <taxon>Companilactobacillus</taxon>
    </lineage>
</organism>
<dbReference type="CDD" id="cd00082">
    <property type="entry name" value="HisKA"/>
    <property type="match status" value="1"/>
</dbReference>
<evidence type="ECO:0000256" key="9">
    <source>
        <dbReference type="ARBA" id="ARBA00023012"/>
    </source>
</evidence>
<dbReference type="FunFam" id="1.10.287.130:FF:000001">
    <property type="entry name" value="Two-component sensor histidine kinase"/>
    <property type="match status" value="1"/>
</dbReference>
<evidence type="ECO:0000313" key="14">
    <source>
        <dbReference type="Proteomes" id="UP000235649"/>
    </source>
</evidence>
<evidence type="ECO:0000256" key="10">
    <source>
        <dbReference type="ARBA" id="ARBA00023136"/>
    </source>
</evidence>
<dbReference type="CDD" id="cd00075">
    <property type="entry name" value="HATPase"/>
    <property type="match status" value="1"/>
</dbReference>
<evidence type="ECO:0000256" key="7">
    <source>
        <dbReference type="ARBA" id="ARBA00022777"/>
    </source>
</evidence>
<dbReference type="InterPro" id="IPR005467">
    <property type="entry name" value="His_kinase_dom"/>
</dbReference>
<dbReference type="SMART" id="SM00387">
    <property type="entry name" value="HATPase_c"/>
    <property type="match status" value="1"/>
</dbReference>
<comment type="subcellular location">
    <subcellularLocation>
        <location evidence="2">Membrane</location>
    </subcellularLocation>
</comment>
<dbReference type="Gene3D" id="3.30.565.10">
    <property type="entry name" value="Histidine kinase-like ATPase, C-terminal domain"/>
    <property type="match status" value="1"/>
</dbReference>
<dbReference type="InterPro" id="IPR036890">
    <property type="entry name" value="HATPase_C_sf"/>
</dbReference>
<name>A0A2N7ARF8_9LACO</name>
<dbReference type="GO" id="GO:0016020">
    <property type="term" value="C:membrane"/>
    <property type="evidence" value="ECO:0007669"/>
    <property type="project" value="UniProtKB-SubCell"/>
</dbReference>
<dbReference type="InterPro" id="IPR004358">
    <property type="entry name" value="Sig_transdc_His_kin-like_C"/>
</dbReference>
<evidence type="ECO:0000256" key="11">
    <source>
        <dbReference type="SAM" id="Phobius"/>
    </source>
</evidence>
<comment type="caution">
    <text evidence="13">The sequence shown here is derived from an EMBL/GenBank/DDBJ whole genome shotgun (WGS) entry which is preliminary data.</text>
</comment>
<keyword evidence="5" id="KW-0808">Transferase</keyword>
<keyword evidence="4" id="KW-0597">Phosphoprotein</keyword>
<reference evidence="13 14" key="1">
    <citation type="submission" date="2017-05" db="EMBL/GenBank/DDBJ databases">
        <title>Lactobacillus nurukis nov., sp. nov., isolated from nuruk.</title>
        <authorList>
            <person name="Kim S.-J."/>
        </authorList>
    </citation>
    <scope>NUCLEOTIDE SEQUENCE [LARGE SCALE GENOMIC DNA]</scope>
    <source>
        <strain evidence="13 14">SYF10-1a</strain>
    </source>
</reference>
<dbReference type="PROSITE" id="PS50109">
    <property type="entry name" value="HIS_KIN"/>
    <property type="match status" value="1"/>
</dbReference>
<evidence type="ECO:0000256" key="5">
    <source>
        <dbReference type="ARBA" id="ARBA00022679"/>
    </source>
</evidence>
<dbReference type="InterPro" id="IPR003661">
    <property type="entry name" value="HisK_dim/P_dom"/>
</dbReference>
<protein>
    <recommendedName>
        <fullName evidence="3">histidine kinase</fullName>
        <ecNumber evidence="3">2.7.13.3</ecNumber>
    </recommendedName>
</protein>
<dbReference type="Proteomes" id="UP000235649">
    <property type="component" value="Unassembled WGS sequence"/>
</dbReference>
<dbReference type="InterPro" id="IPR036097">
    <property type="entry name" value="HisK_dim/P_sf"/>
</dbReference>
<keyword evidence="6 11" id="KW-0812">Transmembrane</keyword>
<dbReference type="SUPFAM" id="SSF47384">
    <property type="entry name" value="Homodimeric domain of signal transducing histidine kinase"/>
    <property type="match status" value="1"/>
</dbReference>
<evidence type="ECO:0000259" key="12">
    <source>
        <dbReference type="PROSITE" id="PS50109"/>
    </source>
</evidence>